<dbReference type="AlphaFoldDB" id="A0A517SUE5"/>
<evidence type="ECO:0000313" key="2">
    <source>
        <dbReference type="Proteomes" id="UP000315003"/>
    </source>
</evidence>
<gene>
    <name evidence="1" type="ORF">SV7mr_22610</name>
</gene>
<protein>
    <submittedName>
        <fullName evidence="1">Uncharacterized protein</fullName>
    </submittedName>
</protein>
<keyword evidence="2" id="KW-1185">Reference proteome</keyword>
<name>A0A517SUE5_9BACT</name>
<sequence>MARDAAPTPRPRYHQPTRSGIDPVNRIPLALLMIVVIASPLTAQVSDGVNNSLPQQDAPPVAHESVVPSACDCIHSNCCDASYAKCGCESQRSLCECGSGRFYFDINGGGTILWMPDYNFFAERGEGGPFNRNSNLNTADNATPGFAVGGSIGMICRRSLLGACQTRLETRYSYLDAQTSTNSAFLDPGAGTRFGWEAFDTAGGFGTNDGNTLTTRVDRDVALHSLDLLLHQDYQLYGQNRLTLYAGASLRRLEQDFDVFGQISTSVTMRESLNTDYYGGKLGMSTRRPVRAGWMFEGDCGIGLYGASSDYVGNYADSTPSDISRTRSSSDFAVNPYATLKLTKPISPNAFISGYTTAEYLNYVPQMEYGELGTPPSAGSVRMDGDEMTSLVLGLNLTFVR</sequence>
<accession>A0A517SUE5</accession>
<reference evidence="1 2" key="1">
    <citation type="submission" date="2019-02" db="EMBL/GenBank/DDBJ databases">
        <title>Deep-cultivation of Planctomycetes and their phenomic and genomic characterization uncovers novel biology.</title>
        <authorList>
            <person name="Wiegand S."/>
            <person name="Jogler M."/>
            <person name="Boedeker C."/>
            <person name="Pinto D."/>
            <person name="Vollmers J."/>
            <person name="Rivas-Marin E."/>
            <person name="Kohn T."/>
            <person name="Peeters S.H."/>
            <person name="Heuer A."/>
            <person name="Rast P."/>
            <person name="Oberbeckmann S."/>
            <person name="Bunk B."/>
            <person name="Jeske O."/>
            <person name="Meyerdierks A."/>
            <person name="Storesund J.E."/>
            <person name="Kallscheuer N."/>
            <person name="Luecker S."/>
            <person name="Lage O.M."/>
            <person name="Pohl T."/>
            <person name="Merkel B.J."/>
            <person name="Hornburger P."/>
            <person name="Mueller R.-W."/>
            <person name="Bruemmer F."/>
            <person name="Labrenz M."/>
            <person name="Spormann A.M."/>
            <person name="Op den Camp H."/>
            <person name="Overmann J."/>
            <person name="Amann R."/>
            <person name="Jetten M.S.M."/>
            <person name="Mascher T."/>
            <person name="Medema M.H."/>
            <person name="Devos D.P."/>
            <person name="Kaster A.-K."/>
            <person name="Ovreas L."/>
            <person name="Rohde M."/>
            <person name="Galperin M.Y."/>
            <person name="Jogler C."/>
        </authorList>
    </citation>
    <scope>NUCLEOTIDE SEQUENCE [LARGE SCALE GENOMIC DNA]</scope>
    <source>
        <strain evidence="1 2">SV_7m_r</strain>
    </source>
</reference>
<proteinExistence type="predicted"/>
<dbReference type="EMBL" id="CP036272">
    <property type="protein sequence ID" value="QDT59752.1"/>
    <property type="molecule type" value="Genomic_DNA"/>
</dbReference>
<dbReference type="Proteomes" id="UP000315003">
    <property type="component" value="Chromosome"/>
</dbReference>
<evidence type="ECO:0000313" key="1">
    <source>
        <dbReference type="EMBL" id="QDT59752.1"/>
    </source>
</evidence>
<organism evidence="1 2">
    <name type="scientific">Stieleria bergensis</name>
    <dbReference type="NCBI Taxonomy" id="2528025"/>
    <lineage>
        <taxon>Bacteria</taxon>
        <taxon>Pseudomonadati</taxon>
        <taxon>Planctomycetota</taxon>
        <taxon>Planctomycetia</taxon>
        <taxon>Pirellulales</taxon>
        <taxon>Pirellulaceae</taxon>
        <taxon>Stieleria</taxon>
    </lineage>
</organism>